<keyword evidence="2" id="KW-0812">Transmembrane</keyword>
<feature type="transmembrane region" description="Helical" evidence="2">
    <location>
        <begin position="193"/>
        <end position="211"/>
    </location>
</feature>
<proteinExistence type="predicted"/>
<evidence type="ECO:0000313" key="4">
    <source>
        <dbReference type="Proteomes" id="UP000053831"/>
    </source>
</evidence>
<dbReference type="OrthoDB" id="3342455at2759"/>
<dbReference type="InterPro" id="IPR013920">
    <property type="entry name" value="DUF1774_fun"/>
</dbReference>
<feature type="transmembrane region" description="Helical" evidence="2">
    <location>
        <begin position="132"/>
        <end position="149"/>
    </location>
</feature>
<comment type="caution">
    <text evidence="3">The sequence shown here is derived from an EMBL/GenBank/DDBJ whole genome shotgun (WGS) entry which is preliminary data.</text>
</comment>
<evidence type="ECO:0000313" key="3">
    <source>
        <dbReference type="EMBL" id="KOS17589.1"/>
    </source>
</evidence>
<evidence type="ECO:0008006" key="5">
    <source>
        <dbReference type="Google" id="ProtNLM"/>
    </source>
</evidence>
<dbReference type="AlphaFoldDB" id="A0A0M9VSD3"/>
<dbReference type="EMBL" id="LGSR01000022">
    <property type="protein sequence ID" value="KOS17589.1"/>
    <property type="molecule type" value="Genomic_DNA"/>
</dbReference>
<feature type="transmembrane region" description="Helical" evidence="2">
    <location>
        <begin position="240"/>
        <end position="266"/>
    </location>
</feature>
<keyword evidence="4" id="KW-1185">Reference proteome</keyword>
<feature type="transmembrane region" description="Helical" evidence="2">
    <location>
        <begin position="77"/>
        <end position="95"/>
    </location>
</feature>
<protein>
    <recommendedName>
        <fullName evidence="5">ATP synthase F0</fullName>
    </recommendedName>
</protein>
<dbReference type="PANTHER" id="PTHR37992">
    <property type="entry name" value="EXPRESSED PROTEIN"/>
    <property type="match status" value="1"/>
</dbReference>
<keyword evidence="2" id="KW-0472">Membrane</keyword>
<dbReference type="Proteomes" id="UP000053831">
    <property type="component" value="Unassembled WGS sequence"/>
</dbReference>
<accession>A0A0M9VSD3</accession>
<organism evidence="3 4">
    <name type="scientific">Escovopsis weberi</name>
    <dbReference type="NCBI Taxonomy" id="150374"/>
    <lineage>
        <taxon>Eukaryota</taxon>
        <taxon>Fungi</taxon>
        <taxon>Dikarya</taxon>
        <taxon>Ascomycota</taxon>
        <taxon>Pezizomycotina</taxon>
        <taxon>Sordariomycetes</taxon>
        <taxon>Hypocreomycetidae</taxon>
        <taxon>Hypocreales</taxon>
        <taxon>Hypocreaceae</taxon>
        <taxon>Escovopsis</taxon>
    </lineage>
</organism>
<evidence type="ECO:0000256" key="1">
    <source>
        <dbReference type="SAM" id="MobiDB-lite"/>
    </source>
</evidence>
<gene>
    <name evidence="3" type="ORF">ESCO_003141</name>
</gene>
<evidence type="ECO:0000256" key="2">
    <source>
        <dbReference type="SAM" id="Phobius"/>
    </source>
</evidence>
<feature type="transmembrane region" description="Helical" evidence="2">
    <location>
        <begin position="107"/>
        <end position="126"/>
    </location>
</feature>
<sequence length="289" mass="32210">MADWNPFVRRETHSVASIRAHKVLAILTWILSVVVSVYYTARAPDGVDHGGLVYRRIWKMNYLYPSAFTMNNTIAEIYWLVLFVLQVVFVLRLFSRTPDTASAAANVSSHFVANNLLHAAFVALFVRSRFAWAELVLLLNLANLTALYFRHNATASRVSHVAVASGPLAWTFVAVYWNGALMVRHPADLVPRVLGNVFIWSLLAFGVFFLVAYKDYTMGFNLSVLAAAIGVAQFKRQAVALQWIFAFVIMGLLFVMTLAVVVPAWSGRAAPWKRSRPGADPEHAPLLEG</sequence>
<dbReference type="Pfam" id="PF08611">
    <property type="entry name" value="DUF1774"/>
    <property type="match status" value="1"/>
</dbReference>
<reference evidence="3 4" key="1">
    <citation type="submission" date="2015-07" db="EMBL/GenBank/DDBJ databases">
        <title>The genome of the fungus Escovopsis weberi, a specialized disease agent of ant agriculture.</title>
        <authorList>
            <person name="de Man T.J."/>
            <person name="Stajich J.E."/>
            <person name="Kubicek C.P."/>
            <person name="Chenthamara K."/>
            <person name="Atanasova L."/>
            <person name="Druzhinina I.S."/>
            <person name="Birnbaum S."/>
            <person name="Barribeau S.M."/>
            <person name="Teiling C."/>
            <person name="Suen G."/>
            <person name="Currie C."/>
            <person name="Gerardo N.M."/>
        </authorList>
    </citation>
    <scope>NUCLEOTIDE SEQUENCE [LARGE SCALE GENOMIC DNA]</scope>
</reference>
<feature type="transmembrane region" description="Helical" evidence="2">
    <location>
        <begin position="23"/>
        <end position="41"/>
    </location>
</feature>
<dbReference type="STRING" id="150374.A0A0M9VSD3"/>
<keyword evidence="2" id="KW-1133">Transmembrane helix</keyword>
<feature type="compositionally biased region" description="Basic and acidic residues" evidence="1">
    <location>
        <begin position="277"/>
        <end position="289"/>
    </location>
</feature>
<feature type="region of interest" description="Disordered" evidence="1">
    <location>
        <begin position="270"/>
        <end position="289"/>
    </location>
</feature>
<name>A0A0M9VSD3_ESCWE</name>
<feature type="transmembrane region" description="Helical" evidence="2">
    <location>
        <begin position="161"/>
        <end position="181"/>
    </location>
</feature>
<dbReference type="PANTHER" id="PTHR37992:SF1">
    <property type="entry name" value="DUF1774-DOMAIN-CONTAINING PROTEIN"/>
    <property type="match status" value="1"/>
</dbReference>